<keyword evidence="2" id="KW-1185">Reference proteome</keyword>
<accession>A0A2K9YNH0</accession>
<dbReference type="EMBL" id="MF615270">
    <property type="protein sequence ID" value="AUW34402.1"/>
    <property type="molecule type" value="Viral_cRNA"/>
</dbReference>
<dbReference type="KEGG" id="vg:80535530"/>
<dbReference type="GeneID" id="80535530"/>
<sequence>MQFEIDIKNKTDLIIDINILIRIIKLQGNHPSVFEIRLLYQILAVIKSHHHNVIQPGFNHFSGYFDSDLLVPIEGRTVIGVDKDEISILYKFW</sequence>
<evidence type="ECO:0000313" key="2">
    <source>
        <dbReference type="Proteomes" id="UP000678011"/>
    </source>
</evidence>
<dbReference type="Proteomes" id="UP000678011">
    <property type="component" value="Segment"/>
</dbReference>
<proteinExistence type="predicted"/>
<dbReference type="RefSeq" id="YP_010797576.1">
    <property type="nucleotide sequence ID" value="NC_076208.1"/>
</dbReference>
<evidence type="ECO:0000313" key="1">
    <source>
        <dbReference type="EMBL" id="AUW34402.1"/>
    </source>
</evidence>
<protein>
    <submittedName>
        <fullName evidence="1">Alpha 2</fullName>
    </submittedName>
</protein>
<organism evidence="1">
    <name type="scientific">New Kent County virus</name>
    <dbReference type="NCBI Taxonomy" id="2079603"/>
    <lineage>
        <taxon>Viruses</taxon>
        <taxon>Riboviria</taxon>
        <taxon>Orthornavirae</taxon>
        <taxon>Negarnaviricota</taxon>
        <taxon>Haploviricotina</taxon>
        <taxon>Monjiviricetes</taxon>
        <taxon>Mononegavirales</taxon>
        <taxon>Rhabdoviridae</taxon>
        <taxon>Alpharhabdovirinae</taxon>
        <taxon>Ephemerovirus</taxon>
        <taxon>Ephemerovirus kent</taxon>
    </lineage>
</organism>
<reference evidence="1" key="1">
    <citation type="submission" date="2017-08" db="EMBL/GenBank/DDBJ databases">
        <title>Virome of ticks in the Northeast.</title>
        <authorList>
            <person name="Tokarz R."/>
            <person name="Tagliafierro T."/>
            <person name="Sameroff S."/>
            <person name="Lipkin W.I."/>
        </authorList>
    </citation>
    <scope>NUCLEOTIDE SEQUENCE</scope>
    <source>
        <strain evidence="1">RTS126</strain>
    </source>
</reference>
<name>A0A2K9YNH0_9RHAB</name>